<dbReference type="InterPro" id="IPR012666">
    <property type="entry name" value="CbtA_put"/>
</dbReference>
<dbReference type="Pfam" id="PF09490">
    <property type="entry name" value="CbtA"/>
    <property type="match status" value="1"/>
</dbReference>
<keyword evidence="2" id="KW-0812">Transmembrane</keyword>
<evidence type="ECO:0000313" key="4">
    <source>
        <dbReference type="Proteomes" id="UP001652542"/>
    </source>
</evidence>
<feature type="transmembrane region" description="Helical" evidence="2">
    <location>
        <begin position="183"/>
        <end position="199"/>
    </location>
</feature>
<keyword evidence="2" id="KW-1133">Transmembrane helix</keyword>
<dbReference type="NCBIfam" id="TIGR02458">
    <property type="entry name" value="CbtA"/>
    <property type="match status" value="1"/>
</dbReference>
<comment type="caution">
    <text evidence="3">The sequence shown here is derived from an EMBL/GenBank/DDBJ whole genome shotgun (WGS) entry which is preliminary data.</text>
</comment>
<feature type="transmembrane region" description="Helical" evidence="2">
    <location>
        <begin position="89"/>
        <end position="113"/>
    </location>
</feature>
<feature type="compositionally biased region" description="Basic and acidic residues" evidence="1">
    <location>
        <begin position="57"/>
        <end position="73"/>
    </location>
</feature>
<gene>
    <name evidence="3" type="ORF">OEW28_03780</name>
</gene>
<feature type="transmembrane region" description="Helical" evidence="2">
    <location>
        <begin position="160"/>
        <end position="178"/>
    </location>
</feature>
<keyword evidence="4" id="KW-1185">Reference proteome</keyword>
<organism evidence="3 4">
    <name type="scientific">Albidovulum marisflavi</name>
    <dbReference type="NCBI Taxonomy" id="2984159"/>
    <lineage>
        <taxon>Bacteria</taxon>
        <taxon>Pseudomonadati</taxon>
        <taxon>Pseudomonadota</taxon>
        <taxon>Alphaproteobacteria</taxon>
        <taxon>Rhodobacterales</taxon>
        <taxon>Paracoccaceae</taxon>
        <taxon>Albidovulum</taxon>
    </lineage>
</organism>
<accession>A0ABT2Z9I9</accession>
<keyword evidence="2" id="KW-0472">Membrane</keyword>
<sequence>MIQRLFVGGLVAGFAAGLFSALLHFAFIQELILLGEKYETGALVHFETAGNAPAAEGHSDDNGDDGHSQDHVDGAAGEQGGDSALTRNALTVLFTGLIYAGYGLMLVAGFALAEQLGRKIDTREGVLWGVAGFVALQLAPAMGLAPELPGSVGADITQRQIWWLGTVVATGGGLALLAYGRSVAAAVAAGVLLAAPHVIGAPHLDEYFGSAPAELGAEFASRALGVGLASWAALGWLCARAWNSGRV</sequence>
<feature type="transmembrane region" description="Helical" evidence="2">
    <location>
        <begin position="125"/>
        <end position="145"/>
    </location>
</feature>
<reference evidence="3 4" key="1">
    <citation type="submission" date="2022-10" db="EMBL/GenBank/DDBJ databases">
        <title>Defluviimonas sp. nov., isolated from ocean surface water.</title>
        <authorList>
            <person name="He W."/>
            <person name="Wang L."/>
            <person name="Zhang D.-F."/>
        </authorList>
    </citation>
    <scope>NUCLEOTIDE SEQUENCE [LARGE SCALE GENOMIC DNA]</scope>
    <source>
        <strain evidence="3 4">WL0002</strain>
    </source>
</reference>
<feature type="region of interest" description="Disordered" evidence="1">
    <location>
        <begin position="54"/>
        <end position="80"/>
    </location>
</feature>
<dbReference type="RefSeq" id="WP_263733376.1">
    <property type="nucleotide sequence ID" value="NZ_JAOWKY010000001.1"/>
</dbReference>
<evidence type="ECO:0000256" key="1">
    <source>
        <dbReference type="SAM" id="MobiDB-lite"/>
    </source>
</evidence>
<protein>
    <submittedName>
        <fullName evidence="3">CbtA family protein</fullName>
    </submittedName>
</protein>
<dbReference type="EMBL" id="JAOWKY010000001">
    <property type="protein sequence ID" value="MCV2867737.1"/>
    <property type="molecule type" value="Genomic_DNA"/>
</dbReference>
<dbReference type="Proteomes" id="UP001652542">
    <property type="component" value="Unassembled WGS sequence"/>
</dbReference>
<feature type="transmembrane region" description="Helical" evidence="2">
    <location>
        <begin position="219"/>
        <end position="239"/>
    </location>
</feature>
<name>A0ABT2Z9I9_9RHOB</name>
<evidence type="ECO:0000313" key="3">
    <source>
        <dbReference type="EMBL" id="MCV2867737.1"/>
    </source>
</evidence>
<evidence type="ECO:0000256" key="2">
    <source>
        <dbReference type="SAM" id="Phobius"/>
    </source>
</evidence>
<proteinExistence type="predicted"/>